<evidence type="ECO:0000256" key="2">
    <source>
        <dbReference type="SAM" id="MobiDB-lite"/>
    </source>
</evidence>
<reference evidence="5 6" key="1">
    <citation type="submission" date="2019-01" db="EMBL/GenBank/DDBJ databases">
        <authorList>
            <person name="Alioto T."/>
            <person name="Alioto T."/>
        </authorList>
    </citation>
    <scope>NUCLEOTIDE SEQUENCE [LARGE SCALE GENOMIC DNA]</scope>
</reference>
<evidence type="ECO:0000256" key="1">
    <source>
        <dbReference type="ARBA" id="ARBA00007447"/>
    </source>
</evidence>
<organism evidence="5 6">
    <name type="scientific">Lynx pardinus</name>
    <name type="common">Iberian lynx</name>
    <name type="synonym">Felis pardina</name>
    <dbReference type="NCBI Taxonomy" id="191816"/>
    <lineage>
        <taxon>Eukaryota</taxon>
        <taxon>Metazoa</taxon>
        <taxon>Chordata</taxon>
        <taxon>Craniata</taxon>
        <taxon>Vertebrata</taxon>
        <taxon>Euteleostomi</taxon>
        <taxon>Mammalia</taxon>
        <taxon>Eutheria</taxon>
        <taxon>Laurasiatheria</taxon>
        <taxon>Carnivora</taxon>
        <taxon>Feliformia</taxon>
        <taxon>Felidae</taxon>
        <taxon>Felinae</taxon>
        <taxon>Lynx</taxon>
    </lineage>
</organism>
<evidence type="ECO:0000313" key="5">
    <source>
        <dbReference type="EMBL" id="VFV30673.1"/>
    </source>
</evidence>
<feature type="domain" description="Peptidase A1" evidence="4">
    <location>
        <begin position="121"/>
        <end position="196"/>
    </location>
</feature>
<dbReference type="GO" id="GO:0004190">
    <property type="term" value="F:aspartic-type endopeptidase activity"/>
    <property type="evidence" value="ECO:0007669"/>
    <property type="project" value="InterPro"/>
</dbReference>
<gene>
    <name evidence="5" type="ORF">LYPA_23C017861</name>
</gene>
<dbReference type="Pfam" id="PF00026">
    <property type="entry name" value="Asp"/>
    <property type="match status" value="2"/>
</dbReference>
<name>A0A485NE91_LYNPA</name>
<feature type="chain" id="PRO_5019818650" evidence="3">
    <location>
        <begin position="16"/>
        <end position="351"/>
    </location>
</feature>
<feature type="signal peptide" evidence="3">
    <location>
        <begin position="1"/>
        <end position="15"/>
    </location>
</feature>
<dbReference type="InterPro" id="IPR001461">
    <property type="entry name" value="Aspartic_peptidase_A1"/>
</dbReference>
<dbReference type="GO" id="GO:0006508">
    <property type="term" value="P:proteolysis"/>
    <property type="evidence" value="ECO:0007669"/>
    <property type="project" value="InterPro"/>
</dbReference>
<dbReference type="EMBL" id="CAAGRJ010014533">
    <property type="protein sequence ID" value="VFV30673.1"/>
    <property type="molecule type" value="Genomic_DNA"/>
</dbReference>
<evidence type="ECO:0000313" key="6">
    <source>
        <dbReference type="Proteomes" id="UP000386466"/>
    </source>
</evidence>
<evidence type="ECO:0000256" key="3">
    <source>
        <dbReference type="SAM" id="SignalP"/>
    </source>
</evidence>
<dbReference type="Gene3D" id="2.40.70.10">
    <property type="entry name" value="Acid Proteases"/>
    <property type="match status" value="2"/>
</dbReference>
<protein>
    <submittedName>
        <fullName evidence="5">Pregnancy-associated glycoprotein</fullName>
    </submittedName>
</protein>
<feature type="domain" description="Peptidase A1" evidence="4">
    <location>
        <begin position="321"/>
        <end position="349"/>
    </location>
</feature>
<keyword evidence="3" id="KW-0732">Signal</keyword>
<proteinExistence type="inferred from homology"/>
<accession>A0A485NE91</accession>
<dbReference type="SUPFAM" id="SSF50630">
    <property type="entry name" value="Acid proteases"/>
    <property type="match status" value="2"/>
</dbReference>
<dbReference type="Proteomes" id="UP000386466">
    <property type="component" value="Unassembled WGS sequence"/>
</dbReference>
<dbReference type="AlphaFoldDB" id="A0A485NE91"/>
<sequence>MKWFWVLGLVALSECLVTPAGLYRSRGASHTSYVKRCSLELLSAQPVQPQAWFCLGTAFLLHLFLGLFSALSPFPHVYVSVIRLCLFGRLCPSLPLTSSVTTGESQTPCKKMTTISAPPPSQGFFDKDTFGGLVDVAQAFGLSLREPGKFMEYAVFDGILGLAYPSLSLRGTVPVFDNLWKQGLISQELFAFYLSNFIGTQPGPFVSVLPVAAIALLRQHQAIAIDTRVGGERETEHKWGEGRERGRRRLRSRLQAPSCEHRARRGARTPQPRDHALSRSRTFNRLSPPGAPWLPWGFARTGSGGLWQGGFDESGDSLLVSDSWILGDVFLRLYFTVFDRENNRIGLALAV</sequence>
<dbReference type="PANTHER" id="PTHR47966:SF49">
    <property type="entry name" value="PEPSIN A-5"/>
    <property type="match status" value="1"/>
</dbReference>
<feature type="region of interest" description="Disordered" evidence="2">
    <location>
        <begin position="259"/>
        <end position="286"/>
    </location>
</feature>
<comment type="similarity">
    <text evidence="1">Belongs to the peptidase A1 family.</text>
</comment>
<evidence type="ECO:0000259" key="4">
    <source>
        <dbReference type="Pfam" id="PF00026"/>
    </source>
</evidence>
<dbReference type="PANTHER" id="PTHR47966">
    <property type="entry name" value="BETA-SITE APP-CLEAVING ENZYME, ISOFORM A-RELATED"/>
    <property type="match status" value="1"/>
</dbReference>
<dbReference type="InterPro" id="IPR021109">
    <property type="entry name" value="Peptidase_aspartic_dom_sf"/>
</dbReference>
<dbReference type="InterPro" id="IPR033121">
    <property type="entry name" value="PEPTIDASE_A1"/>
</dbReference>
<keyword evidence="6" id="KW-1185">Reference proteome</keyword>